<keyword evidence="7" id="KW-0547">Nucleotide-binding</keyword>
<evidence type="ECO:0000256" key="4">
    <source>
        <dbReference type="ARBA" id="ARBA00022692"/>
    </source>
</evidence>
<dbReference type="InterPro" id="IPR011009">
    <property type="entry name" value="Kinase-like_dom_sf"/>
</dbReference>
<keyword evidence="6" id="KW-0677">Repeat</keyword>
<protein>
    <recommendedName>
        <fullName evidence="13">Protein kinase domain-containing protein</fullName>
    </recommendedName>
</protein>
<name>A0AAN7PUJ7_9MYRT</name>
<evidence type="ECO:0000256" key="6">
    <source>
        <dbReference type="ARBA" id="ARBA00022737"/>
    </source>
</evidence>
<dbReference type="SUPFAM" id="SSF56112">
    <property type="entry name" value="Protein kinase-like (PK-like)"/>
    <property type="match status" value="1"/>
</dbReference>
<keyword evidence="10 12" id="KW-0472">Membrane</keyword>
<dbReference type="InterPro" id="IPR013210">
    <property type="entry name" value="LRR_N_plant-typ"/>
</dbReference>
<feature type="region of interest" description="Disordered" evidence="11">
    <location>
        <begin position="649"/>
        <end position="689"/>
    </location>
</feature>
<evidence type="ECO:0000313" key="14">
    <source>
        <dbReference type="EMBL" id="KAK4753948.1"/>
    </source>
</evidence>
<keyword evidence="3" id="KW-0433">Leucine-rich repeat</keyword>
<evidence type="ECO:0000256" key="2">
    <source>
        <dbReference type="ARBA" id="ARBA00022553"/>
    </source>
</evidence>
<gene>
    <name evidence="14" type="ORF">SAY87_002052</name>
</gene>
<dbReference type="Pfam" id="PF00560">
    <property type="entry name" value="LRR_1"/>
    <property type="match status" value="3"/>
</dbReference>
<evidence type="ECO:0000256" key="8">
    <source>
        <dbReference type="ARBA" id="ARBA00022840"/>
    </source>
</evidence>
<feature type="domain" description="Protein kinase" evidence="13">
    <location>
        <begin position="383"/>
        <end position="656"/>
    </location>
</feature>
<dbReference type="GO" id="GO:0005524">
    <property type="term" value="F:ATP binding"/>
    <property type="evidence" value="ECO:0007669"/>
    <property type="project" value="UniProtKB-KW"/>
</dbReference>
<keyword evidence="15" id="KW-1185">Reference proteome</keyword>
<feature type="transmembrane region" description="Helical" evidence="12">
    <location>
        <begin position="293"/>
        <end position="315"/>
    </location>
</feature>
<dbReference type="Pfam" id="PF07714">
    <property type="entry name" value="PK_Tyr_Ser-Thr"/>
    <property type="match status" value="1"/>
</dbReference>
<evidence type="ECO:0000256" key="12">
    <source>
        <dbReference type="SAM" id="Phobius"/>
    </source>
</evidence>
<feature type="compositionally biased region" description="Basic and acidic residues" evidence="11">
    <location>
        <begin position="649"/>
        <end position="668"/>
    </location>
</feature>
<dbReference type="PANTHER" id="PTHR48010:SF55">
    <property type="entry name" value="OS01G0607900 PROTEIN"/>
    <property type="match status" value="1"/>
</dbReference>
<dbReference type="InterPro" id="IPR032675">
    <property type="entry name" value="LRR_dom_sf"/>
</dbReference>
<dbReference type="InterPro" id="IPR050994">
    <property type="entry name" value="At_inactive_RLKs"/>
</dbReference>
<dbReference type="AlphaFoldDB" id="A0AAN7PUJ7"/>
<feature type="region of interest" description="Disordered" evidence="11">
    <location>
        <begin position="321"/>
        <end position="355"/>
    </location>
</feature>
<feature type="transmembrane region" description="Helical" evidence="12">
    <location>
        <begin position="33"/>
        <end position="51"/>
    </location>
</feature>
<sequence>MSFKGGSRSSSELVTGRSLPLLRPLFSPSMERMSAPASILGLVVVVFYIILLSCRRVDSESTQEKQALLDFLRQVPHSPRLNWTSSSSACDWFGVGCDSTRSSVLSLRLPGAGLFGPIPPNTIGLLTRLRVLSLRSNRLSGPVPDDFSSLTLLRSLYLQDNAFSGEFPPSVTQLTRLSRLDISSNDFSGSIPFAVNNLTRLTGLFLENNNFSGTLPSIDSDGLNDFSVANNSLNGSIPASLSKFPASAFAGNLDLCGGPLTPCSPFFGPSPSPGGPAGSPIRKKSNKLSTGEIVGIAVGCTMFLLLLLLVLLFCLRRRQRRQPTNQPKPPPAATPAGTRDVQPEAGTSSSKDYITGSAEDAERNKLIFLEGGVYTFDLEDLLRASAEVLGKGSVGTSYKAILEDGTTVMVKRLKDVAASKKEFDGQMDILGQVKHENVVPLRAYYYSKDEKLLVYDFMSAGSLSALLHGSRGSGRTPLDWENRLKIAIGVGHGLAHLHHSGKVPHGNIKSSNILIRPDRTACISDFGLNPLFGNSSPPNRVVAYHAPEVVEIRKATFKSDVYSFGVLLLELLTGKAPNQASLGEEGIDLPRWVQSVVREEWTAEVFDAELMRYSNIVEEMVQLLQIAMACVYVDPDERPDMGKVVRMMEEMRHTEVDDSLRQSSDDPSKGSGGHTPSVATSPPRGSTPP</sequence>
<evidence type="ECO:0000259" key="13">
    <source>
        <dbReference type="PROSITE" id="PS50011"/>
    </source>
</evidence>
<dbReference type="PROSITE" id="PS50011">
    <property type="entry name" value="PROTEIN_KINASE_DOM"/>
    <property type="match status" value="1"/>
</dbReference>
<feature type="compositionally biased region" description="Polar residues" evidence="11">
    <location>
        <begin position="677"/>
        <end position="689"/>
    </location>
</feature>
<dbReference type="Gene3D" id="3.80.10.10">
    <property type="entry name" value="Ribonuclease Inhibitor"/>
    <property type="match status" value="2"/>
</dbReference>
<evidence type="ECO:0000256" key="9">
    <source>
        <dbReference type="ARBA" id="ARBA00022989"/>
    </source>
</evidence>
<dbReference type="Proteomes" id="UP001345219">
    <property type="component" value="Chromosome 2"/>
</dbReference>
<keyword evidence="2" id="KW-0597">Phosphoprotein</keyword>
<accession>A0AAN7PUJ7</accession>
<keyword evidence="9 12" id="KW-1133">Transmembrane helix</keyword>
<evidence type="ECO:0000256" key="11">
    <source>
        <dbReference type="SAM" id="MobiDB-lite"/>
    </source>
</evidence>
<keyword evidence="4 12" id="KW-0812">Transmembrane</keyword>
<proteinExistence type="predicted"/>
<dbReference type="InterPro" id="IPR000719">
    <property type="entry name" value="Prot_kinase_dom"/>
</dbReference>
<evidence type="ECO:0000313" key="15">
    <source>
        <dbReference type="Proteomes" id="UP001345219"/>
    </source>
</evidence>
<evidence type="ECO:0000256" key="3">
    <source>
        <dbReference type="ARBA" id="ARBA00022614"/>
    </source>
</evidence>
<dbReference type="CDD" id="cd14066">
    <property type="entry name" value="STKc_IRAK"/>
    <property type="match status" value="1"/>
</dbReference>
<dbReference type="GO" id="GO:0004672">
    <property type="term" value="F:protein kinase activity"/>
    <property type="evidence" value="ECO:0007669"/>
    <property type="project" value="InterPro"/>
</dbReference>
<dbReference type="FunFam" id="3.80.10.10:FF:000234">
    <property type="entry name" value="Probable inactive receptor kinase RLK902"/>
    <property type="match status" value="1"/>
</dbReference>
<keyword evidence="8" id="KW-0067">ATP-binding</keyword>
<dbReference type="SUPFAM" id="SSF52058">
    <property type="entry name" value="L domain-like"/>
    <property type="match status" value="1"/>
</dbReference>
<evidence type="ECO:0000256" key="1">
    <source>
        <dbReference type="ARBA" id="ARBA00004370"/>
    </source>
</evidence>
<dbReference type="Pfam" id="PF08263">
    <property type="entry name" value="LRRNT_2"/>
    <property type="match status" value="1"/>
</dbReference>
<dbReference type="FunFam" id="1.10.510.10:FF:000095">
    <property type="entry name" value="protein STRUBBELIG-RECEPTOR FAMILY 8"/>
    <property type="match status" value="1"/>
</dbReference>
<dbReference type="Gene3D" id="3.30.200.20">
    <property type="entry name" value="Phosphorylase Kinase, domain 1"/>
    <property type="match status" value="1"/>
</dbReference>
<comment type="subcellular location">
    <subcellularLocation>
        <location evidence="1">Membrane</location>
    </subcellularLocation>
</comment>
<evidence type="ECO:0000256" key="7">
    <source>
        <dbReference type="ARBA" id="ARBA00022741"/>
    </source>
</evidence>
<dbReference type="InterPro" id="IPR001611">
    <property type="entry name" value="Leu-rich_rpt"/>
</dbReference>
<comment type="caution">
    <text evidence="14">The sequence shown here is derived from an EMBL/GenBank/DDBJ whole genome shotgun (WGS) entry which is preliminary data.</text>
</comment>
<dbReference type="Gene3D" id="1.10.510.10">
    <property type="entry name" value="Transferase(Phosphotransferase) domain 1"/>
    <property type="match status" value="1"/>
</dbReference>
<dbReference type="GO" id="GO:0016020">
    <property type="term" value="C:membrane"/>
    <property type="evidence" value="ECO:0007669"/>
    <property type="project" value="UniProtKB-SubCell"/>
</dbReference>
<dbReference type="FunFam" id="3.30.200.20:FF:000307">
    <property type="entry name" value="pollen receptor-like kinase 1"/>
    <property type="match status" value="1"/>
</dbReference>
<keyword evidence="5" id="KW-0732">Signal</keyword>
<evidence type="ECO:0000256" key="10">
    <source>
        <dbReference type="ARBA" id="ARBA00023136"/>
    </source>
</evidence>
<dbReference type="InterPro" id="IPR001245">
    <property type="entry name" value="Ser-Thr/Tyr_kinase_cat_dom"/>
</dbReference>
<organism evidence="14 15">
    <name type="scientific">Trapa incisa</name>
    <dbReference type="NCBI Taxonomy" id="236973"/>
    <lineage>
        <taxon>Eukaryota</taxon>
        <taxon>Viridiplantae</taxon>
        <taxon>Streptophyta</taxon>
        <taxon>Embryophyta</taxon>
        <taxon>Tracheophyta</taxon>
        <taxon>Spermatophyta</taxon>
        <taxon>Magnoliopsida</taxon>
        <taxon>eudicotyledons</taxon>
        <taxon>Gunneridae</taxon>
        <taxon>Pentapetalae</taxon>
        <taxon>rosids</taxon>
        <taxon>malvids</taxon>
        <taxon>Myrtales</taxon>
        <taxon>Lythraceae</taxon>
        <taxon>Trapa</taxon>
    </lineage>
</organism>
<evidence type="ECO:0000256" key="5">
    <source>
        <dbReference type="ARBA" id="ARBA00022729"/>
    </source>
</evidence>
<reference evidence="14 15" key="1">
    <citation type="journal article" date="2023" name="Hortic Res">
        <title>Pangenome of water caltrop reveals structural variations and asymmetric subgenome divergence after allopolyploidization.</title>
        <authorList>
            <person name="Zhang X."/>
            <person name="Chen Y."/>
            <person name="Wang L."/>
            <person name="Yuan Y."/>
            <person name="Fang M."/>
            <person name="Shi L."/>
            <person name="Lu R."/>
            <person name="Comes H.P."/>
            <person name="Ma Y."/>
            <person name="Chen Y."/>
            <person name="Huang G."/>
            <person name="Zhou Y."/>
            <person name="Zheng Z."/>
            <person name="Qiu Y."/>
        </authorList>
    </citation>
    <scope>NUCLEOTIDE SEQUENCE [LARGE SCALE GENOMIC DNA]</scope>
    <source>
        <tissue evidence="14">Roots</tissue>
    </source>
</reference>
<dbReference type="EMBL" id="JAXIOK010000015">
    <property type="protein sequence ID" value="KAK4753948.1"/>
    <property type="molecule type" value="Genomic_DNA"/>
</dbReference>
<dbReference type="PANTHER" id="PTHR48010">
    <property type="entry name" value="OS05G0588300 PROTEIN"/>
    <property type="match status" value="1"/>
</dbReference>